<sequence length="327" mass="34802">MTRLVLGRLLRVVITLTAVVLITFLLTTVAYNDPARLIAPDNATEETLASIRATFGLDQPWWVQLWRYAVVGPPIQGVATGLLNVPPSLGYSYVSQRPVTDLILEKLPATASLALGAFVLWMLVAVVLGVLAARRPGGPLDRITSVIAYTTLSVPVFVVAVLLIFVLYFQLSLAGIHLFPSGGYVPFSESPGEWARHLILPWTALVLVQFGPFQRIVRSSVLEVTGKDYIRTATAKGLGPGRVYFDHALSGAANPILTLGGIELASLMGGAIVTEQIFGIDGIGRLAVRAASTGDAPVVIGVTLVGAVFFVLITTLVDLVTHARGGR</sequence>
<dbReference type="InterPro" id="IPR035906">
    <property type="entry name" value="MetI-like_sf"/>
</dbReference>
<evidence type="ECO:0000256" key="1">
    <source>
        <dbReference type="ARBA" id="ARBA00004651"/>
    </source>
</evidence>
<dbReference type="CDD" id="cd06261">
    <property type="entry name" value="TM_PBP2"/>
    <property type="match status" value="1"/>
</dbReference>
<dbReference type="RefSeq" id="WP_087136354.1">
    <property type="nucleotide sequence ID" value="NZ_FUKR01000022.1"/>
</dbReference>
<keyword evidence="4 7" id="KW-0812">Transmembrane</keyword>
<proteinExistence type="inferred from homology"/>
<evidence type="ECO:0000256" key="5">
    <source>
        <dbReference type="ARBA" id="ARBA00022989"/>
    </source>
</evidence>
<evidence type="ECO:0000256" key="3">
    <source>
        <dbReference type="ARBA" id="ARBA00022475"/>
    </source>
</evidence>
<dbReference type="Pfam" id="PF00528">
    <property type="entry name" value="BPD_transp_1"/>
    <property type="match status" value="1"/>
</dbReference>
<feature type="transmembrane region" description="Helical" evidence="7">
    <location>
        <begin position="298"/>
        <end position="320"/>
    </location>
</feature>
<name>A0A1R4IV98_9MICO</name>
<dbReference type="Pfam" id="PF19300">
    <property type="entry name" value="BPD_transp_1_N"/>
    <property type="match status" value="1"/>
</dbReference>
<comment type="subcellular location">
    <subcellularLocation>
        <location evidence="1 7">Cell membrane</location>
        <topology evidence="1 7">Multi-pass membrane protein</topology>
    </subcellularLocation>
</comment>
<keyword evidence="10" id="KW-1185">Reference proteome</keyword>
<evidence type="ECO:0000256" key="2">
    <source>
        <dbReference type="ARBA" id="ARBA00022448"/>
    </source>
</evidence>
<feature type="transmembrane region" description="Helical" evidence="7">
    <location>
        <begin position="146"/>
        <end position="171"/>
    </location>
</feature>
<dbReference type="PROSITE" id="PS50928">
    <property type="entry name" value="ABC_TM1"/>
    <property type="match status" value="1"/>
</dbReference>
<keyword evidence="5 7" id="KW-1133">Transmembrane helix</keyword>
<feature type="transmembrane region" description="Helical" evidence="7">
    <location>
        <begin position="111"/>
        <end position="134"/>
    </location>
</feature>
<reference evidence="10" key="1">
    <citation type="submission" date="2017-02" db="EMBL/GenBank/DDBJ databases">
        <authorList>
            <person name="Dridi B."/>
        </authorList>
    </citation>
    <scope>NUCLEOTIDE SEQUENCE [LARGE SCALE GENOMIC DNA]</scope>
    <source>
        <strain evidence="10">EB411</strain>
    </source>
</reference>
<comment type="similarity">
    <text evidence="7">Belongs to the binding-protein-dependent transport system permease family.</text>
</comment>
<organism evidence="9 10">
    <name type="scientific">Mycetocola reblochoni REB411</name>
    <dbReference type="NCBI Taxonomy" id="1255698"/>
    <lineage>
        <taxon>Bacteria</taxon>
        <taxon>Bacillati</taxon>
        <taxon>Actinomycetota</taxon>
        <taxon>Actinomycetes</taxon>
        <taxon>Micrococcales</taxon>
        <taxon>Microbacteriaceae</taxon>
        <taxon>Mycetocola</taxon>
    </lineage>
</organism>
<dbReference type="EMBL" id="FUKR01000022">
    <property type="protein sequence ID" value="SJN23780.1"/>
    <property type="molecule type" value="Genomic_DNA"/>
</dbReference>
<gene>
    <name evidence="9" type="ORF">FM119_03815</name>
</gene>
<dbReference type="Gene3D" id="1.10.3720.10">
    <property type="entry name" value="MetI-like"/>
    <property type="match status" value="1"/>
</dbReference>
<feature type="domain" description="ABC transmembrane type-1" evidence="8">
    <location>
        <begin position="107"/>
        <end position="321"/>
    </location>
</feature>
<dbReference type="InterPro" id="IPR000515">
    <property type="entry name" value="MetI-like"/>
</dbReference>
<evidence type="ECO:0000259" key="8">
    <source>
        <dbReference type="PROSITE" id="PS50928"/>
    </source>
</evidence>
<dbReference type="GO" id="GO:0005886">
    <property type="term" value="C:plasma membrane"/>
    <property type="evidence" value="ECO:0007669"/>
    <property type="project" value="UniProtKB-SubCell"/>
</dbReference>
<evidence type="ECO:0000313" key="9">
    <source>
        <dbReference type="EMBL" id="SJN23780.1"/>
    </source>
</evidence>
<evidence type="ECO:0000256" key="7">
    <source>
        <dbReference type="RuleBase" id="RU363032"/>
    </source>
</evidence>
<dbReference type="OrthoDB" id="147639at2"/>
<keyword evidence="6 7" id="KW-0472">Membrane</keyword>
<accession>A0A1R4IV98</accession>
<evidence type="ECO:0000256" key="6">
    <source>
        <dbReference type="ARBA" id="ARBA00023136"/>
    </source>
</evidence>
<dbReference type="AlphaFoldDB" id="A0A1R4IV98"/>
<evidence type="ECO:0000313" key="10">
    <source>
        <dbReference type="Proteomes" id="UP000196778"/>
    </source>
</evidence>
<dbReference type="GO" id="GO:0055085">
    <property type="term" value="P:transmembrane transport"/>
    <property type="evidence" value="ECO:0007669"/>
    <property type="project" value="InterPro"/>
</dbReference>
<dbReference type="Proteomes" id="UP000196778">
    <property type="component" value="Unassembled WGS sequence"/>
</dbReference>
<feature type="transmembrane region" description="Helical" evidence="7">
    <location>
        <begin position="12"/>
        <end position="31"/>
    </location>
</feature>
<protein>
    <submittedName>
        <fullName evidence="9">Dipeptide transport system permease protein DppB (TC 3.A.1.5.2)</fullName>
    </submittedName>
</protein>
<evidence type="ECO:0000256" key="4">
    <source>
        <dbReference type="ARBA" id="ARBA00022692"/>
    </source>
</evidence>
<dbReference type="PANTHER" id="PTHR43163:SF9">
    <property type="entry name" value="ABC TRANSPORTER PERMEASE PROTEIN"/>
    <property type="match status" value="1"/>
</dbReference>
<dbReference type="PANTHER" id="PTHR43163">
    <property type="entry name" value="DIPEPTIDE TRANSPORT SYSTEM PERMEASE PROTEIN DPPB-RELATED"/>
    <property type="match status" value="1"/>
</dbReference>
<keyword evidence="2 7" id="KW-0813">Transport</keyword>
<dbReference type="InterPro" id="IPR045621">
    <property type="entry name" value="BPD_transp_1_N"/>
</dbReference>
<dbReference type="SUPFAM" id="SSF161098">
    <property type="entry name" value="MetI-like"/>
    <property type="match status" value="1"/>
</dbReference>
<keyword evidence="3" id="KW-1003">Cell membrane</keyword>